<proteinExistence type="predicted"/>
<dbReference type="AlphaFoldDB" id="A0A3D9UI51"/>
<evidence type="ECO:0000313" key="3">
    <source>
        <dbReference type="EMBL" id="REF29122.1"/>
    </source>
</evidence>
<dbReference type="EMBL" id="QTUA01000001">
    <property type="protein sequence ID" value="REF29122.1"/>
    <property type="molecule type" value="Genomic_DNA"/>
</dbReference>
<sequence length="229" mass="24537">MGQGITAGGPGAPIHGDGWSCVDRRLVHRASISEVFVTMLRDASTGWLVDVQWPREHPLYIRSDHYSPTIFLESFRQAVILASHVVSQVPLDAAFLMNAIWIEIPDPRVGGGPTRSVRPAITDSAICGHRSPGRNRVDGRVQPPRSAPGTSWRCHAGTSTRRVPQNPPRDGHAGEPGDGTARPVRAMCRGRSGRSGPLGGPGRSGVVRSHRRPRPGNGAARSGPRTGQN</sequence>
<name>A0A3D9UI51_9MICO</name>
<dbReference type="Pfam" id="PF03756">
    <property type="entry name" value="AfsA"/>
    <property type="match status" value="1"/>
</dbReference>
<comment type="caution">
    <text evidence="3">The sequence shown here is derived from an EMBL/GenBank/DDBJ whole genome shotgun (WGS) entry which is preliminary data.</text>
</comment>
<dbReference type="InterPro" id="IPR005509">
    <property type="entry name" value="AfsA_hotdog_dom"/>
</dbReference>
<dbReference type="OrthoDB" id="7838374at2"/>
<keyword evidence="4" id="KW-1185">Reference proteome</keyword>
<feature type="region of interest" description="Disordered" evidence="1">
    <location>
        <begin position="111"/>
        <end position="229"/>
    </location>
</feature>
<reference evidence="3 4" key="1">
    <citation type="submission" date="2018-08" db="EMBL/GenBank/DDBJ databases">
        <title>Sequencing the genomes of 1000 actinobacteria strains.</title>
        <authorList>
            <person name="Klenk H.-P."/>
        </authorList>
    </citation>
    <scope>NUCLEOTIDE SEQUENCE [LARGE SCALE GENOMIC DNA]</scope>
    <source>
        <strain evidence="3 4">DSM 22967</strain>
    </source>
</reference>
<evidence type="ECO:0000256" key="1">
    <source>
        <dbReference type="SAM" id="MobiDB-lite"/>
    </source>
</evidence>
<protein>
    <submittedName>
        <fullName evidence="3">A-factor biosynthesis hotdog protein</fullName>
    </submittedName>
</protein>
<evidence type="ECO:0000259" key="2">
    <source>
        <dbReference type="Pfam" id="PF03756"/>
    </source>
</evidence>
<feature type="domain" description="A-factor biosynthesis hotdog" evidence="2">
    <location>
        <begin position="26"/>
        <end position="106"/>
    </location>
</feature>
<organism evidence="3 4">
    <name type="scientific">Calidifontibacter indicus</name>
    <dbReference type="NCBI Taxonomy" id="419650"/>
    <lineage>
        <taxon>Bacteria</taxon>
        <taxon>Bacillati</taxon>
        <taxon>Actinomycetota</taxon>
        <taxon>Actinomycetes</taxon>
        <taxon>Micrococcales</taxon>
        <taxon>Dermacoccaceae</taxon>
        <taxon>Calidifontibacter</taxon>
    </lineage>
</organism>
<gene>
    <name evidence="3" type="ORF">DFJ65_0050</name>
</gene>
<dbReference type="RefSeq" id="WP_115924015.1">
    <property type="nucleotide sequence ID" value="NZ_QTUA01000001.1"/>
</dbReference>
<evidence type="ECO:0000313" key="4">
    <source>
        <dbReference type="Proteomes" id="UP000256253"/>
    </source>
</evidence>
<accession>A0A3D9UI51</accession>
<dbReference type="Proteomes" id="UP000256253">
    <property type="component" value="Unassembled WGS sequence"/>
</dbReference>